<evidence type="ECO:0000313" key="8">
    <source>
        <dbReference type="Proteomes" id="UP000887575"/>
    </source>
</evidence>
<dbReference type="PANTHER" id="PTHR18945">
    <property type="entry name" value="NEUROTRANSMITTER GATED ION CHANNEL"/>
    <property type="match status" value="1"/>
</dbReference>
<feature type="transmembrane region" description="Helical" evidence="5">
    <location>
        <begin position="250"/>
        <end position="272"/>
    </location>
</feature>
<proteinExistence type="predicted"/>
<dbReference type="GO" id="GO:0016020">
    <property type="term" value="C:membrane"/>
    <property type="evidence" value="ECO:0007669"/>
    <property type="project" value="UniProtKB-SubCell"/>
</dbReference>
<feature type="transmembrane region" description="Helical" evidence="5">
    <location>
        <begin position="284"/>
        <end position="302"/>
    </location>
</feature>
<feature type="signal peptide" evidence="6">
    <location>
        <begin position="1"/>
        <end position="17"/>
    </location>
</feature>
<accession>A0AAF3F6T0</accession>
<comment type="subcellular location">
    <subcellularLocation>
        <location evidence="1">Membrane</location>
        <topology evidence="1">Multi-pass membrane protein</topology>
    </subcellularLocation>
</comment>
<evidence type="ECO:0000256" key="5">
    <source>
        <dbReference type="SAM" id="Phobius"/>
    </source>
</evidence>
<evidence type="ECO:0000256" key="4">
    <source>
        <dbReference type="ARBA" id="ARBA00023136"/>
    </source>
</evidence>
<evidence type="ECO:0000256" key="6">
    <source>
        <dbReference type="SAM" id="SignalP"/>
    </source>
</evidence>
<dbReference type="InterPro" id="IPR036734">
    <property type="entry name" value="Neur_chan_lig-bd_sf"/>
</dbReference>
<dbReference type="PRINTS" id="PR00252">
    <property type="entry name" value="NRIONCHANNEL"/>
</dbReference>
<dbReference type="InterPro" id="IPR006202">
    <property type="entry name" value="Neur_chan_lig-bd"/>
</dbReference>
<name>A0AAF3F6T0_9BILA</name>
<dbReference type="Gene3D" id="2.70.170.10">
    <property type="entry name" value="Neurotransmitter-gated ion-channel ligand-binding domain"/>
    <property type="match status" value="1"/>
</dbReference>
<keyword evidence="8" id="KW-1185">Reference proteome</keyword>
<evidence type="ECO:0000313" key="9">
    <source>
        <dbReference type="WBParaSite" id="MBELARI_LOCUS2586.1"/>
    </source>
</evidence>
<dbReference type="InterPro" id="IPR036719">
    <property type="entry name" value="Neuro-gated_channel_TM_sf"/>
</dbReference>
<feature type="domain" description="Neurotransmitter-gated ion-channel ligand-binding" evidence="7">
    <location>
        <begin position="39"/>
        <end position="246"/>
    </location>
</feature>
<keyword evidence="2 5" id="KW-0812">Transmembrane</keyword>
<evidence type="ECO:0000256" key="2">
    <source>
        <dbReference type="ARBA" id="ARBA00022692"/>
    </source>
</evidence>
<evidence type="ECO:0000259" key="7">
    <source>
        <dbReference type="Pfam" id="PF02931"/>
    </source>
</evidence>
<dbReference type="GO" id="GO:0005230">
    <property type="term" value="F:extracellular ligand-gated monoatomic ion channel activity"/>
    <property type="evidence" value="ECO:0007669"/>
    <property type="project" value="InterPro"/>
</dbReference>
<evidence type="ECO:0000256" key="3">
    <source>
        <dbReference type="ARBA" id="ARBA00022989"/>
    </source>
</evidence>
<dbReference type="InterPro" id="IPR006201">
    <property type="entry name" value="Neur_channel"/>
</dbReference>
<feature type="transmembrane region" description="Helical" evidence="5">
    <location>
        <begin position="314"/>
        <end position="338"/>
    </location>
</feature>
<organism evidence="8 9">
    <name type="scientific">Mesorhabditis belari</name>
    <dbReference type="NCBI Taxonomy" id="2138241"/>
    <lineage>
        <taxon>Eukaryota</taxon>
        <taxon>Metazoa</taxon>
        <taxon>Ecdysozoa</taxon>
        <taxon>Nematoda</taxon>
        <taxon>Chromadorea</taxon>
        <taxon>Rhabditida</taxon>
        <taxon>Rhabditina</taxon>
        <taxon>Rhabditomorpha</taxon>
        <taxon>Rhabditoidea</taxon>
        <taxon>Rhabditidae</taxon>
        <taxon>Mesorhabditinae</taxon>
        <taxon>Mesorhabditis</taxon>
    </lineage>
</organism>
<keyword evidence="3 5" id="KW-1133">Transmembrane helix</keyword>
<feature type="chain" id="PRO_5042090880" description="Neurotransmitter-gated ion-channel ligand-binding domain-containing protein" evidence="6">
    <location>
        <begin position="18"/>
        <end position="369"/>
    </location>
</feature>
<dbReference type="WBParaSite" id="MBELARI_LOCUS2586.1">
    <property type="protein sequence ID" value="MBELARI_LOCUS2586.1"/>
    <property type="gene ID" value="MBELARI_LOCUS2586"/>
</dbReference>
<evidence type="ECO:0000256" key="1">
    <source>
        <dbReference type="ARBA" id="ARBA00004141"/>
    </source>
</evidence>
<reference evidence="9" key="1">
    <citation type="submission" date="2024-02" db="UniProtKB">
        <authorList>
            <consortium name="WormBaseParasite"/>
        </authorList>
    </citation>
    <scope>IDENTIFICATION</scope>
</reference>
<sequence>MEMILIFLSLIIQQVFTQYDYTQNGDPAEFSNYMNSANDLYNELFTKRIYHKNLSPVYGKIPANGTRSPVKAMNVDLVLYYFRLLTLDAESQILSASVEIIMSWRDPRLAWNNTIFGEIDRIFLTSDIIWTPDNQIGNSKSMTSVHPDGLAPLTVYSNGTVVYPLIWYAEVGCNINVNRFPFDQQQLYLSILSFAYKTDLMTMTGKTKLDKNRLMGNGEWNIVDIDTASFVNDDADVLAFRVHIKRVPHYYVYVIALPCFILTTLSIIGMFWTPNFKKEQLVKLSIGLTSLVSMTVLLDMLSTSIPKTNVFPLLGIYVVTCVGITSIASIAVVISLNIENYTIDHAKSVVYLGKIFDDTLPTSKKDRRK</sequence>
<dbReference type="SUPFAM" id="SSF90112">
    <property type="entry name" value="Neurotransmitter-gated ion-channel transmembrane pore"/>
    <property type="match status" value="1"/>
</dbReference>
<dbReference type="GO" id="GO:0004888">
    <property type="term" value="F:transmembrane signaling receptor activity"/>
    <property type="evidence" value="ECO:0007669"/>
    <property type="project" value="InterPro"/>
</dbReference>
<dbReference type="AlphaFoldDB" id="A0AAF3F6T0"/>
<dbReference type="Pfam" id="PF02931">
    <property type="entry name" value="Neur_chan_LBD"/>
    <property type="match status" value="1"/>
</dbReference>
<dbReference type="InterPro" id="IPR038050">
    <property type="entry name" value="Neuro_actylchol_rec"/>
</dbReference>
<dbReference type="SUPFAM" id="SSF63712">
    <property type="entry name" value="Nicotinic receptor ligand binding domain-like"/>
    <property type="match status" value="1"/>
</dbReference>
<dbReference type="CDD" id="cd19051">
    <property type="entry name" value="LGIC_TM_cation"/>
    <property type="match status" value="1"/>
</dbReference>
<dbReference type="Gene3D" id="1.20.58.390">
    <property type="entry name" value="Neurotransmitter-gated ion-channel transmembrane domain"/>
    <property type="match status" value="1"/>
</dbReference>
<keyword evidence="4 5" id="KW-0472">Membrane</keyword>
<protein>
    <recommendedName>
        <fullName evidence="7">Neurotransmitter-gated ion-channel ligand-binding domain-containing protein</fullName>
    </recommendedName>
</protein>
<dbReference type="Proteomes" id="UP000887575">
    <property type="component" value="Unassembled WGS sequence"/>
</dbReference>
<keyword evidence="6" id="KW-0732">Signal</keyword>
<dbReference type="CDD" id="cd18989">
    <property type="entry name" value="LGIC_ECD_cation"/>
    <property type="match status" value="1"/>
</dbReference>